<sequence length="75" mass="8572">MLIDYQIIDNYKKGLGYESYNAVPPLYTGNFMPPKPDLSYTGLDEFGVKPVVENKSIEEEIKAFRKNNDAPIIEE</sequence>
<name>A0A699GNN3_TANCI</name>
<dbReference type="AlphaFoldDB" id="A0A699GNN3"/>
<proteinExistence type="predicted"/>
<evidence type="ECO:0000313" key="1">
    <source>
        <dbReference type="EMBL" id="GEU69888.1"/>
    </source>
</evidence>
<reference evidence="1" key="1">
    <citation type="journal article" date="2019" name="Sci. Rep.">
        <title>Draft genome of Tanacetum cinerariifolium, the natural source of mosquito coil.</title>
        <authorList>
            <person name="Yamashiro T."/>
            <person name="Shiraishi A."/>
            <person name="Satake H."/>
            <person name="Nakayama K."/>
        </authorList>
    </citation>
    <scope>NUCLEOTIDE SEQUENCE</scope>
</reference>
<accession>A0A699GNN3</accession>
<comment type="caution">
    <text evidence="1">The sequence shown here is derived from an EMBL/GenBank/DDBJ whole genome shotgun (WGS) entry which is preliminary data.</text>
</comment>
<gene>
    <name evidence="1" type="ORF">Tci_041866</name>
</gene>
<protein>
    <submittedName>
        <fullName evidence="1">Uncharacterized protein</fullName>
    </submittedName>
</protein>
<organism evidence="1">
    <name type="scientific">Tanacetum cinerariifolium</name>
    <name type="common">Dalmatian daisy</name>
    <name type="synonym">Chrysanthemum cinerariifolium</name>
    <dbReference type="NCBI Taxonomy" id="118510"/>
    <lineage>
        <taxon>Eukaryota</taxon>
        <taxon>Viridiplantae</taxon>
        <taxon>Streptophyta</taxon>
        <taxon>Embryophyta</taxon>
        <taxon>Tracheophyta</taxon>
        <taxon>Spermatophyta</taxon>
        <taxon>Magnoliopsida</taxon>
        <taxon>eudicotyledons</taxon>
        <taxon>Gunneridae</taxon>
        <taxon>Pentapetalae</taxon>
        <taxon>asterids</taxon>
        <taxon>campanulids</taxon>
        <taxon>Asterales</taxon>
        <taxon>Asteraceae</taxon>
        <taxon>Asteroideae</taxon>
        <taxon>Anthemideae</taxon>
        <taxon>Anthemidinae</taxon>
        <taxon>Tanacetum</taxon>
    </lineage>
</organism>
<dbReference type="EMBL" id="BKCJ010006017">
    <property type="protein sequence ID" value="GEU69888.1"/>
    <property type="molecule type" value="Genomic_DNA"/>
</dbReference>